<evidence type="ECO:0000256" key="3">
    <source>
        <dbReference type="ARBA" id="ARBA00022989"/>
    </source>
</evidence>
<keyword evidence="3 5" id="KW-1133">Transmembrane helix</keyword>
<keyword evidence="4 5" id="KW-0472">Membrane</keyword>
<feature type="domain" description="Lipopolysaccharide assembly protein A" evidence="6">
    <location>
        <begin position="6"/>
        <end position="69"/>
    </location>
</feature>
<accession>A0ABU9TN05</accession>
<dbReference type="Pfam" id="PF06305">
    <property type="entry name" value="LapA_dom"/>
    <property type="match status" value="1"/>
</dbReference>
<evidence type="ECO:0000256" key="1">
    <source>
        <dbReference type="ARBA" id="ARBA00022475"/>
    </source>
</evidence>
<dbReference type="InterPro" id="IPR010445">
    <property type="entry name" value="LapA_dom"/>
</dbReference>
<evidence type="ECO:0000259" key="6">
    <source>
        <dbReference type="Pfam" id="PF06305"/>
    </source>
</evidence>
<keyword evidence="1" id="KW-1003">Cell membrane</keyword>
<reference evidence="7 8" key="1">
    <citation type="submission" date="2024-03" db="EMBL/GenBank/DDBJ databases">
        <title>Community enrichment and isolation of bacterial strains for fucoidan degradation.</title>
        <authorList>
            <person name="Sichert A."/>
        </authorList>
    </citation>
    <scope>NUCLEOTIDE SEQUENCE [LARGE SCALE GENOMIC DNA]</scope>
    <source>
        <strain evidence="7 8">AS76</strain>
    </source>
</reference>
<evidence type="ECO:0000256" key="4">
    <source>
        <dbReference type="ARBA" id="ARBA00023136"/>
    </source>
</evidence>
<evidence type="ECO:0000256" key="5">
    <source>
        <dbReference type="SAM" id="Phobius"/>
    </source>
</evidence>
<feature type="transmembrane region" description="Helical" evidence="5">
    <location>
        <begin position="24"/>
        <end position="50"/>
    </location>
</feature>
<dbReference type="Proteomes" id="UP001449225">
    <property type="component" value="Unassembled WGS sequence"/>
</dbReference>
<evidence type="ECO:0000313" key="8">
    <source>
        <dbReference type="Proteomes" id="UP001449225"/>
    </source>
</evidence>
<evidence type="ECO:0000256" key="2">
    <source>
        <dbReference type="ARBA" id="ARBA00022692"/>
    </source>
</evidence>
<keyword evidence="2 5" id="KW-0812">Transmembrane</keyword>
<sequence length="80" mass="9041">MFTIHNTEKVVIDLVFFQLPEASLSIWLIATFLMGGFIGVTLSVMTVWMLKTRLGSARRKIATTQKELDQLRVSNLKDAV</sequence>
<keyword evidence="8" id="KW-1185">Reference proteome</keyword>
<dbReference type="RefSeq" id="WP_231902164.1">
    <property type="nucleotide sequence ID" value="NZ_CAXBCE010000010.1"/>
</dbReference>
<comment type="caution">
    <text evidence="7">The sequence shown here is derived from an EMBL/GenBank/DDBJ whole genome shotgun (WGS) entry which is preliminary data.</text>
</comment>
<name>A0ABU9TN05_9GAMM</name>
<dbReference type="EMBL" id="JBBMRA010000001">
    <property type="protein sequence ID" value="MEM5534903.1"/>
    <property type="molecule type" value="Genomic_DNA"/>
</dbReference>
<organism evidence="7 8">
    <name type="scientific">Neptuniibacter pectenicola</name>
    <dbReference type="NCBI Taxonomy" id="1806669"/>
    <lineage>
        <taxon>Bacteria</taxon>
        <taxon>Pseudomonadati</taxon>
        <taxon>Pseudomonadota</taxon>
        <taxon>Gammaproteobacteria</taxon>
        <taxon>Oceanospirillales</taxon>
        <taxon>Oceanospirillaceae</taxon>
        <taxon>Neptuniibacter</taxon>
    </lineage>
</organism>
<protein>
    <submittedName>
        <fullName evidence="7">LapA family protein</fullName>
    </submittedName>
</protein>
<proteinExistence type="predicted"/>
<evidence type="ECO:0000313" key="7">
    <source>
        <dbReference type="EMBL" id="MEM5534903.1"/>
    </source>
</evidence>
<gene>
    <name evidence="7" type="ORF">WNY58_00735</name>
</gene>